<keyword evidence="2" id="KW-1133">Transmembrane helix</keyword>
<dbReference type="InterPro" id="IPR021834">
    <property type="entry name" value="DUF3426"/>
</dbReference>
<keyword evidence="2" id="KW-0812">Transmembrane</keyword>
<evidence type="ECO:0000313" key="4">
    <source>
        <dbReference type="EMBL" id="TFZ05314.1"/>
    </source>
</evidence>
<accession>A0A4Z0C3A5</accession>
<dbReference type="RefSeq" id="WP_135261395.1">
    <property type="nucleotide sequence ID" value="NZ_SMLM01000001.1"/>
</dbReference>
<proteinExistence type="predicted"/>
<dbReference type="EMBL" id="SMLM01000001">
    <property type="protein sequence ID" value="TFZ05314.1"/>
    <property type="molecule type" value="Genomic_DNA"/>
</dbReference>
<keyword evidence="5" id="KW-1185">Reference proteome</keyword>
<gene>
    <name evidence="4" type="ORF">EZ313_01165</name>
</gene>
<feature type="region of interest" description="Disordered" evidence="1">
    <location>
        <begin position="131"/>
        <end position="153"/>
    </location>
</feature>
<comment type="caution">
    <text evidence="4">The sequence shown here is derived from an EMBL/GenBank/DDBJ whole genome shotgun (WGS) entry which is preliminary data.</text>
</comment>
<organism evidence="4 5">
    <name type="scientific">Ramlibacter henchirensis</name>
    <dbReference type="NCBI Taxonomy" id="204072"/>
    <lineage>
        <taxon>Bacteria</taxon>
        <taxon>Pseudomonadati</taxon>
        <taxon>Pseudomonadota</taxon>
        <taxon>Betaproteobacteria</taxon>
        <taxon>Burkholderiales</taxon>
        <taxon>Comamonadaceae</taxon>
        <taxon>Ramlibacter</taxon>
    </lineage>
</organism>
<feature type="region of interest" description="Disordered" evidence="1">
    <location>
        <begin position="47"/>
        <end position="111"/>
    </location>
</feature>
<dbReference type="AlphaFoldDB" id="A0A4Z0C3A5"/>
<evidence type="ECO:0000256" key="1">
    <source>
        <dbReference type="SAM" id="MobiDB-lite"/>
    </source>
</evidence>
<sequence>MSMITGCPACGTMFRVVPDQLKISEGWVRCGHCGEVFDAAAHLKPEPAVPPEMTAPAAEAPRPSSETAPDTEPVEVEPIPAEPVDAEPVRADVLPEDGSEPTATLFRRQDSGDAAKSADFVIDVEAHEPTGAAFSPSVAPPQARARPIPGEPLDETELEDVSFVRQARRRAFWRRPAVRVALLIAALVLGLLLAAQYAVQERNRLAAVNPGMRPWLALLCQPLGCTIGPPQRIESVVIESSGFTRLRADAFRLSFSVRNQSAEPVAVPALQLTLTDLQEQAVLQRVLTPRELGATSDTIAPASEFAGSVVVTVSAANNAARVAGYRVLAFYP</sequence>
<protein>
    <submittedName>
        <fullName evidence="4">DUF3426 domain-containing protein</fullName>
    </submittedName>
</protein>
<keyword evidence="2" id="KW-0472">Membrane</keyword>
<reference evidence="4 5" key="1">
    <citation type="submission" date="2019-03" db="EMBL/GenBank/DDBJ databases">
        <title>Ramlibacter henchirensis DSM 14656, whole genome shotgun sequence.</title>
        <authorList>
            <person name="Zhang X."/>
            <person name="Feng G."/>
            <person name="Zhu H."/>
        </authorList>
    </citation>
    <scope>NUCLEOTIDE SEQUENCE [LARGE SCALE GENOMIC DNA]</scope>
    <source>
        <strain evidence="4 5">DSM 14656</strain>
    </source>
</reference>
<dbReference type="Pfam" id="PF13719">
    <property type="entry name" value="Zn_ribbon_5"/>
    <property type="match status" value="1"/>
</dbReference>
<dbReference type="Pfam" id="PF11906">
    <property type="entry name" value="DUF3426"/>
    <property type="match status" value="1"/>
</dbReference>
<feature type="compositionally biased region" description="Low complexity" evidence="1">
    <location>
        <begin position="51"/>
        <end position="68"/>
    </location>
</feature>
<name>A0A4Z0C3A5_9BURK</name>
<feature type="transmembrane region" description="Helical" evidence="2">
    <location>
        <begin position="177"/>
        <end position="199"/>
    </location>
</feature>
<evidence type="ECO:0000313" key="5">
    <source>
        <dbReference type="Proteomes" id="UP000298180"/>
    </source>
</evidence>
<dbReference type="OrthoDB" id="5294582at2"/>
<dbReference type="InterPro" id="IPR011723">
    <property type="entry name" value="Znf/thioredoxin_put"/>
</dbReference>
<evidence type="ECO:0000259" key="3">
    <source>
        <dbReference type="Pfam" id="PF13719"/>
    </source>
</evidence>
<dbReference type="NCBIfam" id="TIGR02098">
    <property type="entry name" value="MJ0042_CXXC"/>
    <property type="match status" value="1"/>
</dbReference>
<dbReference type="Proteomes" id="UP000298180">
    <property type="component" value="Unassembled WGS sequence"/>
</dbReference>
<feature type="domain" description="Zinc finger/thioredoxin putative" evidence="3">
    <location>
        <begin position="3"/>
        <end position="39"/>
    </location>
</feature>
<evidence type="ECO:0000256" key="2">
    <source>
        <dbReference type="SAM" id="Phobius"/>
    </source>
</evidence>